<dbReference type="CDD" id="cd08545">
    <property type="entry name" value="YcnI_like"/>
    <property type="match status" value="1"/>
</dbReference>
<evidence type="ECO:0000256" key="2">
    <source>
        <dbReference type="SAM" id="SignalP"/>
    </source>
</evidence>
<feature type="chain" id="PRO_5021971264" description="YncI copper-binding domain-containing protein" evidence="2">
    <location>
        <begin position="37"/>
        <end position="273"/>
    </location>
</feature>
<gene>
    <name evidence="4" type="ORF">CAE01nite_13750</name>
</gene>
<feature type="compositionally biased region" description="Low complexity" evidence="1">
    <location>
        <begin position="216"/>
        <end position="234"/>
    </location>
</feature>
<dbReference type="Pfam" id="PF07987">
    <property type="entry name" value="DUF1775"/>
    <property type="match status" value="1"/>
</dbReference>
<evidence type="ECO:0000313" key="5">
    <source>
        <dbReference type="Proteomes" id="UP000321181"/>
    </source>
</evidence>
<feature type="signal peptide" evidence="2">
    <location>
        <begin position="1"/>
        <end position="36"/>
    </location>
</feature>
<evidence type="ECO:0000256" key="1">
    <source>
        <dbReference type="SAM" id="MobiDB-lite"/>
    </source>
</evidence>
<organism evidence="4 5">
    <name type="scientific">Cellulomonas aerilata</name>
    <dbReference type="NCBI Taxonomy" id="515326"/>
    <lineage>
        <taxon>Bacteria</taxon>
        <taxon>Bacillati</taxon>
        <taxon>Actinomycetota</taxon>
        <taxon>Actinomycetes</taxon>
        <taxon>Micrococcales</taxon>
        <taxon>Cellulomonadaceae</taxon>
        <taxon>Cellulomonas</taxon>
    </lineage>
</organism>
<feature type="region of interest" description="Disordered" evidence="1">
    <location>
        <begin position="194"/>
        <end position="246"/>
    </location>
</feature>
<dbReference type="OrthoDB" id="9810871at2"/>
<dbReference type="AlphaFoldDB" id="A0A512DBP1"/>
<protein>
    <recommendedName>
        <fullName evidence="3">YncI copper-binding domain-containing protein</fullName>
    </recommendedName>
</protein>
<reference evidence="4 5" key="1">
    <citation type="submission" date="2019-07" db="EMBL/GenBank/DDBJ databases">
        <title>Whole genome shotgun sequence of Cellulomonas aerilata NBRC 106308.</title>
        <authorList>
            <person name="Hosoyama A."/>
            <person name="Uohara A."/>
            <person name="Ohji S."/>
            <person name="Ichikawa N."/>
        </authorList>
    </citation>
    <scope>NUCLEOTIDE SEQUENCE [LARGE SCALE GENOMIC DNA]</scope>
    <source>
        <strain evidence="4 5">NBRC 106308</strain>
    </source>
</reference>
<dbReference type="RefSeq" id="WP_146901954.1">
    <property type="nucleotide sequence ID" value="NZ_BAAARM010000002.1"/>
</dbReference>
<keyword evidence="2" id="KW-0732">Signal</keyword>
<name>A0A512DBP1_9CELL</name>
<keyword evidence="5" id="KW-1185">Reference proteome</keyword>
<feature type="domain" description="YncI copper-binding" evidence="3">
    <location>
        <begin position="40"/>
        <end position="186"/>
    </location>
</feature>
<proteinExistence type="predicted"/>
<dbReference type="Gene3D" id="2.60.40.2230">
    <property type="entry name" value="Uncharacterised protein YcnI-like PF07987, DUF1775"/>
    <property type="match status" value="1"/>
</dbReference>
<comment type="caution">
    <text evidence="4">The sequence shown here is derived from an EMBL/GenBank/DDBJ whole genome shotgun (WGS) entry which is preliminary data.</text>
</comment>
<sequence length="273" mass="27220">MSTSLNTRTPRTARRLPALALTATATAALLLAPASAASAHVRVLPDNTTAGGFAQLTFRVPTESDTAATVGVRVELPTDTPLTSVRTKPVPGWTAVVERGALPAPVDREGTTITEAPTAVVWTAQPGAEVGPGQYQEFSISVGPLPEAGTEVLLPATQSYSDGETVLWSEAPMPDGSEPELPAPVLVTTAAEEEGGDHHGAAPAADGGTDADEATTDGTTADAAAGTATGTAAGSSRDDTGARWLGGTGLALGAAALVTAAVRRRPAAPGTAS</sequence>
<accession>A0A512DBP1</accession>
<dbReference type="Proteomes" id="UP000321181">
    <property type="component" value="Unassembled WGS sequence"/>
</dbReference>
<evidence type="ECO:0000313" key="4">
    <source>
        <dbReference type="EMBL" id="GEO33650.1"/>
    </source>
</evidence>
<dbReference type="InterPro" id="IPR012533">
    <property type="entry name" value="YcnI-copper_dom"/>
</dbReference>
<dbReference type="EMBL" id="BJYY01000011">
    <property type="protein sequence ID" value="GEO33650.1"/>
    <property type="molecule type" value="Genomic_DNA"/>
</dbReference>
<evidence type="ECO:0000259" key="3">
    <source>
        <dbReference type="Pfam" id="PF07987"/>
    </source>
</evidence>
<dbReference type="InterPro" id="IPR038507">
    <property type="entry name" value="YcnI-like_sf"/>
</dbReference>